<dbReference type="AlphaFoldDB" id="A0A2J6T5C1"/>
<reference evidence="2 3" key="1">
    <citation type="submission" date="2016-04" db="EMBL/GenBank/DDBJ databases">
        <title>A degradative enzymes factory behind the ericoid mycorrhizal symbiosis.</title>
        <authorList>
            <consortium name="DOE Joint Genome Institute"/>
            <person name="Martino E."/>
            <person name="Morin E."/>
            <person name="Grelet G."/>
            <person name="Kuo A."/>
            <person name="Kohler A."/>
            <person name="Daghino S."/>
            <person name="Barry K."/>
            <person name="Choi C."/>
            <person name="Cichocki N."/>
            <person name="Clum A."/>
            <person name="Copeland A."/>
            <person name="Hainaut M."/>
            <person name="Haridas S."/>
            <person name="Labutti K."/>
            <person name="Lindquist E."/>
            <person name="Lipzen A."/>
            <person name="Khouja H.-R."/>
            <person name="Murat C."/>
            <person name="Ohm R."/>
            <person name="Olson A."/>
            <person name="Spatafora J."/>
            <person name="Veneault-Fourrey C."/>
            <person name="Henrissat B."/>
            <person name="Grigoriev I."/>
            <person name="Martin F."/>
            <person name="Perotto S."/>
        </authorList>
    </citation>
    <scope>NUCLEOTIDE SEQUENCE [LARGE SCALE GENOMIC DNA]</scope>
    <source>
        <strain evidence="2 3">E</strain>
    </source>
</reference>
<dbReference type="InterPro" id="IPR032801">
    <property type="entry name" value="PXL2A/B/C"/>
</dbReference>
<proteinExistence type="predicted"/>
<dbReference type="PANTHER" id="PTHR42336">
    <property type="entry name" value="THIOREDOXIN DOMAIN-CONTAINING PROTEIN-RELATED"/>
    <property type="match status" value="1"/>
</dbReference>
<dbReference type="Gene3D" id="3.40.30.10">
    <property type="entry name" value="Glutaredoxin"/>
    <property type="match status" value="1"/>
</dbReference>
<accession>A0A2J6T5C1</accession>
<dbReference type="Pfam" id="PF13911">
    <property type="entry name" value="AhpC-TSA_2"/>
    <property type="match status" value="1"/>
</dbReference>
<dbReference type="InParanoid" id="A0A2J6T5C1"/>
<feature type="region of interest" description="Disordered" evidence="1">
    <location>
        <begin position="1"/>
        <end position="35"/>
    </location>
</feature>
<evidence type="ECO:0000313" key="2">
    <source>
        <dbReference type="EMBL" id="PMD58133.1"/>
    </source>
</evidence>
<dbReference type="RefSeq" id="XP_024735037.1">
    <property type="nucleotide sequence ID" value="XM_024880525.1"/>
</dbReference>
<sequence>MTFQQEANSWRTPRALETSPAPEVGSKAPSSPKLRFPNPNGKCTVITFLRHCGCPFAEKTFDELRKTAARNPEVNFIAISHSSEESTEKWVIAVGGEWDVKVIVDANRELYAQWGLGISSAWHVLNPWSLYSVLRLMRTEKISNRPTESGNRWQTSGSFAVDGEGTVRWCRVARAADDIPNFNEALKALGVKT</sequence>
<organism evidence="2 3">
    <name type="scientific">Hyaloscypha bicolor E</name>
    <dbReference type="NCBI Taxonomy" id="1095630"/>
    <lineage>
        <taxon>Eukaryota</taxon>
        <taxon>Fungi</taxon>
        <taxon>Dikarya</taxon>
        <taxon>Ascomycota</taxon>
        <taxon>Pezizomycotina</taxon>
        <taxon>Leotiomycetes</taxon>
        <taxon>Helotiales</taxon>
        <taxon>Hyaloscyphaceae</taxon>
        <taxon>Hyaloscypha</taxon>
        <taxon>Hyaloscypha bicolor</taxon>
    </lineage>
</organism>
<dbReference type="Proteomes" id="UP000235371">
    <property type="component" value="Unassembled WGS sequence"/>
</dbReference>
<dbReference type="InterPro" id="IPR036249">
    <property type="entry name" value="Thioredoxin-like_sf"/>
</dbReference>
<dbReference type="PANTHER" id="PTHR42336:SF1">
    <property type="entry name" value="ALKYL HYDROPEROXIDE REDUCTASE SUBUNIT C_ THIOL SPECIFIC ANTIOXIDANT DOMAIN-CONTAINING PROTEIN"/>
    <property type="match status" value="1"/>
</dbReference>
<evidence type="ECO:0000256" key="1">
    <source>
        <dbReference type="SAM" id="MobiDB-lite"/>
    </source>
</evidence>
<evidence type="ECO:0008006" key="4">
    <source>
        <dbReference type="Google" id="ProtNLM"/>
    </source>
</evidence>
<gene>
    <name evidence="2" type="ORF">K444DRAFT_614388</name>
</gene>
<keyword evidence="3" id="KW-1185">Reference proteome</keyword>
<dbReference type="EMBL" id="KZ613828">
    <property type="protein sequence ID" value="PMD58133.1"/>
    <property type="molecule type" value="Genomic_DNA"/>
</dbReference>
<dbReference type="SUPFAM" id="SSF52833">
    <property type="entry name" value="Thioredoxin-like"/>
    <property type="match status" value="1"/>
</dbReference>
<name>A0A2J6T5C1_9HELO</name>
<dbReference type="OrthoDB" id="40334at2759"/>
<protein>
    <recommendedName>
        <fullName evidence="4">Thioredoxin domain-containing protein</fullName>
    </recommendedName>
</protein>
<evidence type="ECO:0000313" key="3">
    <source>
        <dbReference type="Proteomes" id="UP000235371"/>
    </source>
</evidence>
<dbReference type="GeneID" id="36588602"/>
<feature type="compositionally biased region" description="Polar residues" evidence="1">
    <location>
        <begin position="1"/>
        <end position="11"/>
    </location>
</feature>